<evidence type="ECO:0000256" key="21">
    <source>
        <dbReference type="PIRNR" id="PIRNR000381"/>
    </source>
</evidence>
<evidence type="ECO:0000256" key="4">
    <source>
        <dbReference type="ARBA" id="ARBA00005178"/>
    </source>
</evidence>
<dbReference type="InterPro" id="IPR036589">
    <property type="entry name" value="HCY_dom_sf"/>
</dbReference>
<name>A0ABP4ATM9_9PSEU</name>
<evidence type="ECO:0000256" key="1">
    <source>
        <dbReference type="ARBA" id="ARBA00001700"/>
    </source>
</evidence>
<evidence type="ECO:0000256" key="16">
    <source>
        <dbReference type="ARBA" id="ARBA00023167"/>
    </source>
</evidence>
<dbReference type="SUPFAM" id="SSF56507">
    <property type="entry name" value="Methionine synthase activation domain-like"/>
    <property type="match status" value="1"/>
</dbReference>
<keyword evidence="16 21" id="KW-0486">Methionine biosynthesis</keyword>
<evidence type="ECO:0000256" key="19">
    <source>
        <dbReference type="ARBA" id="ARBA00031040"/>
    </source>
</evidence>
<dbReference type="SUPFAM" id="SSF47644">
    <property type="entry name" value="Methionine synthase domain"/>
    <property type="match status" value="1"/>
</dbReference>
<dbReference type="Gene3D" id="3.20.20.330">
    <property type="entry name" value="Homocysteine-binding-like domain"/>
    <property type="match status" value="1"/>
</dbReference>
<evidence type="ECO:0000256" key="18">
    <source>
        <dbReference type="ARBA" id="ARBA00025552"/>
    </source>
</evidence>
<comment type="cofactor">
    <cofactor evidence="3 21">
        <name>methylcob(III)alamin</name>
        <dbReference type="ChEBI" id="CHEBI:28115"/>
    </cofactor>
</comment>
<evidence type="ECO:0000259" key="27">
    <source>
        <dbReference type="PROSITE" id="PS51332"/>
    </source>
</evidence>
<reference evidence="30" key="1">
    <citation type="journal article" date="2019" name="Int. J. Syst. Evol. Microbiol.">
        <title>The Global Catalogue of Microorganisms (GCM) 10K type strain sequencing project: providing services to taxonomists for standard genome sequencing and annotation.</title>
        <authorList>
            <consortium name="The Broad Institute Genomics Platform"/>
            <consortium name="The Broad Institute Genome Sequencing Center for Infectious Disease"/>
            <person name="Wu L."/>
            <person name="Ma J."/>
        </authorList>
    </citation>
    <scope>NUCLEOTIDE SEQUENCE [LARGE SCALE GENOMIC DNA]</scope>
    <source>
        <strain evidence="30">JCM 11117</strain>
    </source>
</reference>
<dbReference type="InterPro" id="IPR036594">
    <property type="entry name" value="Meth_synthase_dom"/>
</dbReference>
<comment type="pathway">
    <text evidence="4 21">Amino-acid biosynthesis; L-methionine biosynthesis via de novo pathway; L-methionine from L-homocysteine (MetH route): step 1/1.</text>
</comment>
<evidence type="ECO:0000256" key="20">
    <source>
        <dbReference type="NCBIfam" id="TIGR02082"/>
    </source>
</evidence>
<feature type="domain" description="AdoMet activation" evidence="26">
    <location>
        <begin position="889"/>
        <end position="1189"/>
    </location>
</feature>
<evidence type="ECO:0000256" key="12">
    <source>
        <dbReference type="ARBA" id="ARBA00022691"/>
    </source>
</evidence>
<dbReference type="CDD" id="cd02069">
    <property type="entry name" value="methionine_synthase_B12_BD"/>
    <property type="match status" value="1"/>
</dbReference>
<dbReference type="InterPro" id="IPR003759">
    <property type="entry name" value="Cbl-bd_cap"/>
</dbReference>
<comment type="similarity">
    <text evidence="5">Belongs to the vitamin-B12 dependent methionine synthase family.</text>
</comment>
<dbReference type="EC" id="2.1.1.13" evidence="6 20"/>
<keyword evidence="15 21" id="KW-0862">Zinc</keyword>
<evidence type="ECO:0000256" key="11">
    <source>
        <dbReference type="ARBA" id="ARBA00022679"/>
    </source>
</evidence>
<feature type="binding site" evidence="22">
    <location>
        <position position="297"/>
    </location>
    <ligand>
        <name>Zn(2+)</name>
        <dbReference type="ChEBI" id="CHEBI:29105"/>
    </ligand>
</feature>
<keyword evidence="9 21" id="KW-0028">Amino-acid biosynthesis</keyword>
<dbReference type="Proteomes" id="UP001499967">
    <property type="component" value="Unassembled WGS sequence"/>
</dbReference>
<dbReference type="SUPFAM" id="SSF51717">
    <property type="entry name" value="Dihydropteroate synthetase-like"/>
    <property type="match status" value="1"/>
</dbReference>
<dbReference type="InterPro" id="IPR050554">
    <property type="entry name" value="Met_Synthase/Corrinoid"/>
</dbReference>
<dbReference type="CDD" id="cd00740">
    <property type="entry name" value="MeTr"/>
    <property type="match status" value="1"/>
</dbReference>
<organism evidence="29 30">
    <name type="scientific">Pseudonocardia zijingensis</name>
    <dbReference type="NCBI Taxonomy" id="153376"/>
    <lineage>
        <taxon>Bacteria</taxon>
        <taxon>Bacillati</taxon>
        <taxon>Actinomycetota</taxon>
        <taxon>Actinomycetes</taxon>
        <taxon>Pseudonocardiales</taxon>
        <taxon>Pseudonocardiaceae</taxon>
        <taxon>Pseudonocardia</taxon>
    </lineage>
</organism>
<dbReference type="InterPro" id="IPR000489">
    <property type="entry name" value="Pterin-binding_dom"/>
</dbReference>
<dbReference type="Pfam" id="PF02607">
    <property type="entry name" value="B12-binding_2"/>
    <property type="match status" value="1"/>
</dbReference>
<evidence type="ECO:0000313" key="30">
    <source>
        <dbReference type="Proteomes" id="UP001499967"/>
    </source>
</evidence>
<dbReference type="PANTHER" id="PTHR45833:SF1">
    <property type="entry name" value="METHIONINE SYNTHASE"/>
    <property type="match status" value="1"/>
</dbReference>
<keyword evidence="13 21" id="KW-0479">Metal-binding</keyword>
<feature type="domain" description="Pterin-binding" evidence="25">
    <location>
        <begin position="342"/>
        <end position="605"/>
    </location>
</feature>
<dbReference type="Pfam" id="PF00809">
    <property type="entry name" value="Pterin_bind"/>
    <property type="match status" value="1"/>
</dbReference>
<comment type="caution">
    <text evidence="29">The sequence shown here is derived from an EMBL/GenBank/DDBJ whole genome shotgun (WGS) entry which is preliminary data.</text>
</comment>
<dbReference type="Pfam" id="PF02965">
    <property type="entry name" value="Met_synt_B12"/>
    <property type="match status" value="1"/>
</dbReference>
<dbReference type="PROSITE" id="PS50970">
    <property type="entry name" value="HCY"/>
    <property type="match status" value="1"/>
</dbReference>
<dbReference type="PROSITE" id="PS50972">
    <property type="entry name" value="PTERIN_BINDING"/>
    <property type="match status" value="1"/>
</dbReference>
<dbReference type="PANTHER" id="PTHR45833">
    <property type="entry name" value="METHIONINE SYNTHASE"/>
    <property type="match status" value="1"/>
</dbReference>
<comment type="domain">
    <text evidence="21">Modular enzyme with four functionally distinct domains. The isolated Hcy-binding domain catalyzes methyl transfer from free methylcobalamin to homocysteine. The Hcy-binding domain in association with the pterin-binding domain catalyzes the methylation of cob(I)alamin by methyltetrahydrofolate and the methylation of homocysteine. The B12-binding domain binds the cofactor. The AdoMet activation domain binds S-adenosyl-L-methionine. Under aerobic conditions cob(I)alamin can be converted to inactive cob(II)alamin. Reductive methylation by S-adenosyl-L-methionine and flavodoxin regenerates methylcobalamin.</text>
</comment>
<dbReference type="Gene3D" id="1.10.1240.10">
    <property type="entry name" value="Methionine synthase domain"/>
    <property type="match status" value="1"/>
</dbReference>
<evidence type="ECO:0000256" key="7">
    <source>
        <dbReference type="ARBA" id="ARBA00013998"/>
    </source>
</evidence>
<keyword evidence="11 21" id="KW-0808">Transferase</keyword>
<dbReference type="EMBL" id="BAAAHP010000100">
    <property type="protein sequence ID" value="GAA0941025.1"/>
    <property type="molecule type" value="Genomic_DNA"/>
</dbReference>
<proteinExistence type="inferred from homology"/>
<evidence type="ECO:0000256" key="5">
    <source>
        <dbReference type="ARBA" id="ARBA00010398"/>
    </source>
</evidence>
<evidence type="ECO:0000256" key="3">
    <source>
        <dbReference type="ARBA" id="ARBA00001956"/>
    </source>
</evidence>
<comment type="function">
    <text evidence="18 21">Catalyzes the transfer of a methyl group from methyl-cobalamin to homocysteine, yielding enzyme-bound cob(I)alamin and methionine. Subsequently, remethylates the cofactor using methyltetrahydrofolate.</text>
</comment>
<dbReference type="InterPro" id="IPR006158">
    <property type="entry name" value="Cobalamin-bd"/>
</dbReference>
<evidence type="ECO:0000313" key="29">
    <source>
        <dbReference type="EMBL" id="GAA0941025.1"/>
    </source>
</evidence>
<feature type="domain" description="Hcy-binding" evidence="24">
    <location>
        <begin position="9"/>
        <end position="311"/>
    </location>
</feature>
<feature type="binding site" evidence="22">
    <location>
        <position position="296"/>
    </location>
    <ligand>
        <name>Zn(2+)</name>
        <dbReference type="ChEBI" id="CHEBI:29105"/>
    </ligand>
</feature>
<gene>
    <name evidence="29" type="primary">metH_2</name>
    <name evidence="29" type="ORF">GCM10009559_36390</name>
</gene>
<keyword evidence="12 21" id="KW-0949">S-adenosyl-L-methionine</keyword>
<dbReference type="PROSITE" id="PS51332">
    <property type="entry name" value="B12_BINDING"/>
    <property type="match status" value="1"/>
</dbReference>
<keyword evidence="17 21" id="KW-0170">Cobalt</keyword>
<keyword evidence="14" id="KW-0677">Repeat</keyword>
<evidence type="ECO:0000256" key="22">
    <source>
        <dbReference type="PROSITE-ProRule" id="PRU00333"/>
    </source>
</evidence>
<comment type="cofactor">
    <cofactor evidence="2 21 22">
        <name>Zn(2+)</name>
        <dbReference type="ChEBI" id="CHEBI:29105"/>
    </cofactor>
</comment>
<dbReference type="SUPFAM" id="SSF52242">
    <property type="entry name" value="Cobalamin (vitamin B12)-binding domain"/>
    <property type="match status" value="1"/>
</dbReference>
<dbReference type="SUPFAM" id="SSF82282">
    <property type="entry name" value="Homocysteine S-methyltransferase"/>
    <property type="match status" value="1"/>
</dbReference>
<dbReference type="NCBIfam" id="TIGR02082">
    <property type="entry name" value="metH"/>
    <property type="match status" value="1"/>
</dbReference>
<evidence type="ECO:0000259" key="28">
    <source>
        <dbReference type="PROSITE" id="PS51337"/>
    </source>
</evidence>
<evidence type="ECO:0000256" key="23">
    <source>
        <dbReference type="SAM" id="MobiDB-lite"/>
    </source>
</evidence>
<dbReference type="InterPro" id="IPR011005">
    <property type="entry name" value="Dihydropteroate_synth-like_sf"/>
</dbReference>
<feature type="domain" description="B12-binding" evidence="27">
    <location>
        <begin position="727"/>
        <end position="864"/>
    </location>
</feature>
<evidence type="ECO:0000256" key="17">
    <source>
        <dbReference type="ARBA" id="ARBA00023285"/>
    </source>
</evidence>
<evidence type="ECO:0000259" key="24">
    <source>
        <dbReference type="PROSITE" id="PS50970"/>
    </source>
</evidence>
<protein>
    <recommendedName>
        <fullName evidence="7 20">Methionine synthase</fullName>
        <ecNumber evidence="6 20">2.1.1.13</ecNumber>
    </recommendedName>
    <alternativeName>
        <fullName evidence="19 21">5-methyltetrahydrofolate--homocysteine methyltransferase</fullName>
    </alternativeName>
</protein>
<dbReference type="Pfam" id="PF02574">
    <property type="entry name" value="S-methyl_trans"/>
    <property type="match status" value="1"/>
</dbReference>
<dbReference type="PROSITE" id="PS51337">
    <property type="entry name" value="B12_BINDING_NTER"/>
    <property type="match status" value="1"/>
</dbReference>
<comment type="catalytic activity">
    <reaction evidence="1 21">
        <text>(6S)-5-methyl-5,6,7,8-tetrahydrofolate + L-homocysteine = (6S)-5,6,7,8-tetrahydrofolate + L-methionine</text>
        <dbReference type="Rhea" id="RHEA:11172"/>
        <dbReference type="ChEBI" id="CHEBI:18608"/>
        <dbReference type="ChEBI" id="CHEBI:57453"/>
        <dbReference type="ChEBI" id="CHEBI:57844"/>
        <dbReference type="ChEBI" id="CHEBI:58199"/>
        <dbReference type="EC" id="2.1.1.13"/>
    </reaction>
</comment>
<evidence type="ECO:0000259" key="25">
    <source>
        <dbReference type="PROSITE" id="PS50972"/>
    </source>
</evidence>
<evidence type="ECO:0000256" key="6">
    <source>
        <dbReference type="ARBA" id="ARBA00012032"/>
    </source>
</evidence>
<dbReference type="InterPro" id="IPR033706">
    <property type="entry name" value="Met_synthase_B12-bd"/>
</dbReference>
<evidence type="ECO:0000256" key="14">
    <source>
        <dbReference type="ARBA" id="ARBA00022737"/>
    </source>
</evidence>
<keyword evidence="10 21" id="KW-0846">Cobalamin</keyword>
<evidence type="ECO:0000259" key="26">
    <source>
        <dbReference type="PROSITE" id="PS50974"/>
    </source>
</evidence>
<dbReference type="InterPro" id="IPR011822">
    <property type="entry name" value="MetH"/>
</dbReference>
<evidence type="ECO:0000256" key="15">
    <source>
        <dbReference type="ARBA" id="ARBA00022833"/>
    </source>
</evidence>
<accession>A0ABP4ATM9</accession>
<feature type="binding site" evidence="22">
    <location>
        <position position="230"/>
    </location>
    <ligand>
        <name>Zn(2+)</name>
        <dbReference type="ChEBI" id="CHEBI:29105"/>
    </ligand>
</feature>
<feature type="compositionally biased region" description="Basic residues" evidence="23">
    <location>
        <begin position="873"/>
        <end position="889"/>
    </location>
</feature>
<dbReference type="InterPro" id="IPR037010">
    <property type="entry name" value="VitB12-dep_Met_synth_activ_sf"/>
</dbReference>
<dbReference type="Pfam" id="PF02310">
    <property type="entry name" value="B12-binding"/>
    <property type="match status" value="1"/>
</dbReference>
<dbReference type="Gene3D" id="3.10.196.10">
    <property type="entry name" value="Vitamin B12-dependent methionine synthase, activation domain"/>
    <property type="match status" value="1"/>
</dbReference>
<evidence type="ECO:0000256" key="13">
    <source>
        <dbReference type="ARBA" id="ARBA00022723"/>
    </source>
</evidence>
<dbReference type="Gene3D" id="3.40.50.280">
    <property type="entry name" value="Cobalamin-binding domain"/>
    <property type="match status" value="1"/>
</dbReference>
<feature type="domain" description="B12-binding N-terminal" evidence="28">
    <location>
        <begin position="634"/>
        <end position="727"/>
    </location>
</feature>
<dbReference type="InterPro" id="IPR004223">
    <property type="entry name" value="VitB12-dep_Met_synth_activ_dom"/>
</dbReference>
<keyword evidence="8 21" id="KW-0489">Methyltransferase</keyword>
<dbReference type="InterPro" id="IPR036724">
    <property type="entry name" value="Cobalamin-bd_sf"/>
</dbReference>
<dbReference type="PIRSF" id="PIRSF000381">
    <property type="entry name" value="MetH"/>
    <property type="match status" value="1"/>
</dbReference>
<dbReference type="InterPro" id="IPR003726">
    <property type="entry name" value="HCY_dom"/>
</dbReference>
<evidence type="ECO:0000256" key="10">
    <source>
        <dbReference type="ARBA" id="ARBA00022628"/>
    </source>
</evidence>
<dbReference type="SMART" id="SM01018">
    <property type="entry name" value="B12-binding_2"/>
    <property type="match status" value="1"/>
</dbReference>
<keyword evidence="30" id="KW-1185">Reference proteome</keyword>
<dbReference type="PROSITE" id="PS50974">
    <property type="entry name" value="ADOMET_ACTIVATION"/>
    <property type="match status" value="1"/>
</dbReference>
<evidence type="ECO:0000256" key="9">
    <source>
        <dbReference type="ARBA" id="ARBA00022605"/>
    </source>
</evidence>
<feature type="region of interest" description="Disordered" evidence="23">
    <location>
        <begin position="858"/>
        <end position="906"/>
    </location>
</feature>
<dbReference type="Gene3D" id="3.20.20.20">
    <property type="entry name" value="Dihydropteroate synthase-like"/>
    <property type="match status" value="1"/>
</dbReference>
<evidence type="ECO:0000256" key="2">
    <source>
        <dbReference type="ARBA" id="ARBA00001947"/>
    </source>
</evidence>
<sequence>MGPVRSDLDSTFLDALSERVVLADGAMGTMLQAADLGLDDFAGLEGCNEVLNDTRPDVVRHIHRAYLEAGADAVETNTFGANLPNLAEYGIADRIRELAQKGAELAREVADELSTPECPRFVLGSVGPGTKLPTLGHETFARLRDAYTECGRGLLAGGAHAFIVETCQDLLQVKAAVHGMQRAMAAEGRRIPLIAQVTVETTGTMLLGTEIGAALTAIEPLGVDVIGLNCATGPAEMSEHLRTLTKHARIPLSVMPNAGLPRLGSNGAEYPLTPDELAEALATFVRDYGLRLVGGCCGTTPEHIRTVAAAVRDLRPAERRPRPEPGVSSLYAAVPFRQDVSVLMIGERTNANGSKKFREAMLAEAWEDCVAIAREQTRDGAHLIDLCVDYVGRDGVADMNELAGRLATASTLPIMLDSTEPEVLRAGLERLGGRCIVNSVNYEDGDGPGSRFQRAMELVREHGCAVVALCIDEEGQARTAEWKVRVAERLIRDLTENHGMHVEDIVVDTLTFPITTGQEEVRRDGFETIEAIRELKRRHPDVQTTLGVSNISFGLNAAARQVLNSVFLHEAVNAGLDTAIVSAAKIVPMSRIADEQRSVALDLLYDRRRPGYDPLNRFMELFEGVTASSAKAGRAEELAALPLFERLERRIVDGERGGLEADLDAALEQRPALEIINDTLLSGMKTVGELFGSGQMQLPFVLASAEVMKAAVAHLEPHMEKSDSSGKGTIVLATVKGDVHDIGKNLVDIILTNNGYTVINLGIKQPVSTILAAAQEHRADAVGMSGLLVKSTVVMKENLQEMNARGVAKELPVLLGGAALTRSYVENDLTEVYDGRVSYARDAFEGLRLMDATMARARGDAPEVDPEEEAKRAERKARHERSRRIAAKRRAAEAEAAGPLPARSDVALDNPIPTPPFWGTRVVKGIAVADYAGLVDERALFLGQWGLRGARGGAGPTYEELVDTEGRPRLRYWLERLSTEGVLAHAAVVYGYFPAVAEGDSLLVLTQPRPDAGERFRFTFPRQRRDRHLCLADFWRPRDRAIAEGVVDVLPLHLVTMGQPIADYAAELFAKDAYRDYLEVHGLGVQLTEALAEHWHRRIREELVFPGGGAVAAEDPADVEEFFSLGYRGARYSLGYGACPNLEDRTKIVELLQPGRIGVQLSEELQLHPEQSTDALVAHHPEAKYFNAG</sequence>
<evidence type="ECO:0000256" key="8">
    <source>
        <dbReference type="ARBA" id="ARBA00022603"/>
    </source>
</evidence>